<accession>G3H3B8</accession>
<dbReference type="AlphaFoldDB" id="G3H3B8"/>
<evidence type="ECO:0000313" key="2">
    <source>
        <dbReference type="EMBL" id="EGW01374.1"/>
    </source>
</evidence>
<reference evidence="3" key="1">
    <citation type="journal article" date="2011" name="Nat. Biotechnol.">
        <title>The genomic sequence of the Chinese hamster ovary (CHO)-K1 cell line.</title>
        <authorList>
            <person name="Xu X."/>
            <person name="Nagarajan H."/>
            <person name="Lewis N.E."/>
            <person name="Pan S."/>
            <person name="Cai Z."/>
            <person name="Liu X."/>
            <person name="Chen W."/>
            <person name="Xie M."/>
            <person name="Wang W."/>
            <person name="Hammond S."/>
            <person name="Andersen M.R."/>
            <person name="Neff N."/>
            <person name="Passarelli B."/>
            <person name="Koh W."/>
            <person name="Fan H.C."/>
            <person name="Wang J."/>
            <person name="Gui Y."/>
            <person name="Lee K.H."/>
            <person name="Betenbaugh M.J."/>
            <person name="Quake S.R."/>
            <person name="Famili I."/>
            <person name="Palsson B.O."/>
            <person name="Wang J."/>
        </authorList>
    </citation>
    <scope>NUCLEOTIDE SEQUENCE [LARGE SCALE GENOMIC DNA]</scope>
    <source>
        <strain evidence="3">CHO K1 cell line</strain>
    </source>
</reference>
<evidence type="ECO:0000256" key="1">
    <source>
        <dbReference type="SAM" id="MobiDB-lite"/>
    </source>
</evidence>
<name>G3H3B8_CRIGR</name>
<dbReference type="EMBL" id="JH000124">
    <property type="protein sequence ID" value="EGW01374.1"/>
    <property type="molecule type" value="Genomic_DNA"/>
</dbReference>
<proteinExistence type="predicted"/>
<sequence>MAGKAGQRSGKARWYEQEARWSHFIHTQEAWRGNRKWSQAVKSQSPPPVTHSFGKTSLSKGSITFPNGSTDLGPSVQT</sequence>
<dbReference type="Proteomes" id="UP000001075">
    <property type="component" value="Unassembled WGS sequence"/>
</dbReference>
<organism evidence="2 3">
    <name type="scientific">Cricetulus griseus</name>
    <name type="common">Chinese hamster</name>
    <name type="synonym">Cricetulus barabensis griseus</name>
    <dbReference type="NCBI Taxonomy" id="10029"/>
    <lineage>
        <taxon>Eukaryota</taxon>
        <taxon>Metazoa</taxon>
        <taxon>Chordata</taxon>
        <taxon>Craniata</taxon>
        <taxon>Vertebrata</taxon>
        <taxon>Euteleostomi</taxon>
        <taxon>Mammalia</taxon>
        <taxon>Eutheria</taxon>
        <taxon>Euarchontoglires</taxon>
        <taxon>Glires</taxon>
        <taxon>Rodentia</taxon>
        <taxon>Myomorpha</taxon>
        <taxon>Muroidea</taxon>
        <taxon>Cricetidae</taxon>
        <taxon>Cricetinae</taxon>
        <taxon>Cricetulus</taxon>
    </lineage>
</organism>
<dbReference type="InParanoid" id="G3H3B8"/>
<protein>
    <submittedName>
        <fullName evidence="2">Uncharacterized protein</fullName>
    </submittedName>
</protein>
<feature type="region of interest" description="Disordered" evidence="1">
    <location>
        <begin position="36"/>
        <end position="78"/>
    </location>
</feature>
<feature type="compositionally biased region" description="Polar residues" evidence="1">
    <location>
        <begin position="53"/>
        <end position="78"/>
    </location>
</feature>
<evidence type="ECO:0000313" key="3">
    <source>
        <dbReference type="Proteomes" id="UP000001075"/>
    </source>
</evidence>
<gene>
    <name evidence="2" type="ORF">I79_004733</name>
</gene>